<accession>A0A7Y4P5I9</accession>
<evidence type="ECO:0000256" key="2">
    <source>
        <dbReference type="ARBA" id="ARBA00022475"/>
    </source>
</evidence>
<name>A0A7Y4P5I9_9BURK</name>
<feature type="transmembrane region" description="Helical" evidence="6">
    <location>
        <begin position="110"/>
        <end position="133"/>
    </location>
</feature>
<keyword evidence="4 6" id="KW-1133">Transmembrane helix</keyword>
<evidence type="ECO:0008006" key="9">
    <source>
        <dbReference type="Google" id="ProtNLM"/>
    </source>
</evidence>
<dbReference type="EMBL" id="JABGBO010000001">
    <property type="protein sequence ID" value="NOL48780.1"/>
    <property type="molecule type" value="Genomic_DNA"/>
</dbReference>
<dbReference type="Proteomes" id="UP000541421">
    <property type="component" value="Unassembled WGS sequence"/>
</dbReference>
<keyword evidence="8" id="KW-1185">Reference proteome</keyword>
<feature type="transmembrane region" description="Helical" evidence="6">
    <location>
        <begin position="21"/>
        <end position="43"/>
    </location>
</feature>
<gene>
    <name evidence="7" type="ORF">HKX40_01315</name>
</gene>
<keyword evidence="3 6" id="KW-0812">Transmembrane</keyword>
<evidence type="ECO:0000256" key="6">
    <source>
        <dbReference type="SAM" id="Phobius"/>
    </source>
</evidence>
<protein>
    <recommendedName>
        <fullName evidence="9">ATP synthase protein I</fullName>
    </recommendedName>
</protein>
<dbReference type="Pfam" id="PF03899">
    <property type="entry name" value="ATP-synt_I"/>
    <property type="match status" value="1"/>
</dbReference>
<evidence type="ECO:0000256" key="4">
    <source>
        <dbReference type="ARBA" id="ARBA00022989"/>
    </source>
</evidence>
<evidence type="ECO:0000313" key="7">
    <source>
        <dbReference type="EMBL" id="NOL48780.1"/>
    </source>
</evidence>
<keyword evidence="2" id="KW-1003">Cell membrane</keyword>
<dbReference type="RefSeq" id="WP_171587758.1">
    <property type="nucleotide sequence ID" value="NZ_JABGBO010000001.1"/>
</dbReference>
<dbReference type="InterPro" id="IPR005598">
    <property type="entry name" value="ATP_synth_I"/>
</dbReference>
<evidence type="ECO:0000256" key="1">
    <source>
        <dbReference type="ARBA" id="ARBA00004651"/>
    </source>
</evidence>
<feature type="transmembrane region" description="Helical" evidence="6">
    <location>
        <begin position="84"/>
        <end position="104"/>
    </location>
</feature>
<reference evidence="7 8" key="1">
    <citation type="submission" date="2020-05" db="EMBL/GenBank/DDBJ databases">
        <authorList>
            <person name="Niu N."/>
        </authorList>
    </citation>
    <scope>NUCLEOTIDE SEQUENCE [LARGE SCALE GENOMIC DNA]</scope>
    <source>
        <strain evidence="7 8">LMG10982</strain>
    </source>
</reference>
<feature type="transmembrane region" description="Helical" evidence="6">
    <location>
        <begin position="49"/>
        <end position="72"/>
    </location>
</feature>
<dbReference type="GO" id="GO:0005886">
    <property type="term" value="C:plasma membrane"/>
    <property type="evidence" value="ECO:0007669"/>
    <property type="project" value="UniProtKB-SubCell"/>
</dbReference>
<sequence length="136" mass="14548">MEAVKLSPEERALLDAQAARGLVHILVAQFAVLMVVVLLTGLVSGVMPMVSALAGGMTYFIPTFVVVLRMLIRLSSGKPGSAGTLFIAEGIKIVGTIALLILLVKFMGSMIVWPALLLGLIAVMKSYFFLLIFKKV</sequence>
<proteinExistence type="predicted"/>
<comment type="subcellular location">
    <subcellularLocation>
        <location evidence="1">Cell membrane</location>
        <topology evidence="1">Multi-pass membrane protein</topology>
    </subcellularLocation>
</comment>
<evidence type="ECO:0000313" key="8">
    <source>
        <dbReference type="Proteomes" id="UP000541421"/>
    </source>
</evidence>
<organism evidence="7 8">
    <name type="scientific">Pelistega europaea</name>
    <dbReference type="NCBI Taxonomy" id="106147"/>
    <lineage>
        <taxon>Bacteria</taxon>
        <taxon>Pseudomonadati</taxon>
        <taxon>Pseudomonadota</taxon>
        <taxon>Betaproteobacteria</taxon>
        <taxon>Burkholderiales</taxon>
        <taxon>Alcaligenaceae</taxon>
        <taxon>Pelistega</taxon>
    </lineage>
</organism>
<evidence type="ECO:0000256" key="5">
    <source>
        <dbReference type="ARBA" id="ARBA00023136"/>
    </source>
</evidence>
<keyword evidence="5 6" id="KW-0472">Membrane</keyword>
<dbReference type="AlphaFoldDB" id="A0A7Y4P5I9"/>
<comment type="caution">
    <text evidence="7">The sequence shown here is derived from an EMBL/GenBank/DDBJ whole genome shotgun (WGS) entry which is preliminary data.</text>
</comment>
<evidence type="ECO:0000256" key="3">
    <source>
        <dbReference type="ARBA" id="ARBA00022692"/>
    </source>
</evidence>